<evidence type="ECO:0000313" key="4">
    <source>
        <dbReference type="Proteomes" id="UP000225379"/>
    </source>
</evidence>
<dbReference type="InterPro" id="IPR042099">
    <property type="entry name" value="ANL_N_sf"/>
</dbReference>
<dbReference type="InterPro" id="IPR020845">
    <property type="entry name" value="AMP-binding_CS"/>
</dbReference>
<dbReference type="InterPro" id="IPR025110">
    <property type="entry name" value="AMP-bd_C"/>
</dbReference>
<dbReference type="InterPro" id="IPR045851">
    <property type="entry name" value="AMP-bd_C_sf"/>
</dbReference>
<name>A0A2B8BEC1_9PROT</name>
<dbReference type="PANTHER" id="PTHR43767">
    <property type="entry name" value="LONG-CHAIN-FATTY-ACID--COA LIGASE"/>
    <property type="match status" value="1"/>
</dbReference>
<protein>
    <submittedName>
        <fullName evidence="3">ATP-dependent acyl-CoA ligase</fullName>
    </submittedName>
</protein>
<dbReference type="EMBL" id="PDKW01000041">
    <property type="protein sequence ID" value="PGH56130.1"/>
    <property type="molecule type" value="Genomic_DNA"/>
</dbReference>
<evidence type="ECO:0000259" key="2">
    <source>
        <dbReference type="Pfam" id="PF13193"/>
    </source>
</evidence>
<dbReference type="InterPro" id="IPR050237">
    <property type="entry name" value="ATP-dep_AMP-bd_enzyme"/>
</dbReference>
<dbReference type="PROSITE" id="PS00455">
    <property type="entry name" value="AMP_BINDING"/>
    <property type="match status" value="1"/>
</dbReference>
<dbReference type="GO" id="GO:0016878">
    <property type="term" value="F:acid-thiol ligase activity"/>
    <property type="evidence" value="ECO:0007669"/>
    <property type="project" value="UniProtKB-ARBA"/>
</dbReference>
<dbReference type="RefSeq" id="WP_098737095.1">
    <property type="nucleotide sequence ID" value="NZ_PDKW01000041.1"/>
</dbReference>
<reference evidence="4" key="1">
    <citation type="submission" date="2017-10" db="EMBL/GenBank/DDBJ databases">
        <authorList>
            <person name="Kravchenko I.K."/>
            <person name="Grouzdev D.S."/>
        </authorList>
    </citation>
    <scope>NUCLEOTIDE SEQUENCE [LARGE SCALE GENOMIC DNA]</scope>
    <source>
        <strain evidence="4">B2</strain>
    </source>
</reference>
<keyword evidence="4" id="KW-1185">Reference proteome</keyword>
<comment type="caution">
    <text evidence="3">The sequence shown here is derived from an EMBL/GenBank/DDBJ whole genome shotgun (WGS) entry which is preliminary data.</text>
</comment>
<dbReference type="Pfam" id="PF13193">
    <property type="entry name" value="AMP-binding_C"/>
    <property type="match status" value="1"/>
</dbReference>
<dbReference type="OrthoDB" id="7315605at2"/>
<proteinExistence type="predicted"/>
<dbReference type="Gene3D" id="3.30.300.30">
    <property type="match status" value="1"/>
</dbReference>
<organism evidence="3 4">
    <name type="scientific">Azospirillum palustre</name>
    <dbReference type="NCBI Taxonomy" id="2044885"/>
    <lineage>
        <taxon>Bacteria</taxon>
        <taxon>Pseudomonadati</taxon>
        <taxon>Pseudomonadota</taxon>
        <taxon>Alphaproteobacteria</taxon>
        <taxon>Rhodospirillales</taxon>
        <taxon>Azospirillaceae</taxon>
        <taxon>Azospirillum</taxon>
    </lineage>
</organism>
<sequence length="512" mass="55349">MSDFSTGFAGLLTQAARTDGERLFARYNGAPLTAGTLDRQSDSMAAELRRMGLVPGDRVALMLRNSPAVLSTLFGIAKAGLVWIPINAQQRGDGLRYILEHSDPAAVLADADLVATIADCGADLSGKPLIVAGGDGASSLPRLEPMLDSGALFEETLPGPDDLFAIMYTSGTTGRPKGALVTHRMMRLAGEAVARVSAARDGDVLFVWEPLYHIGGAQMIVLPLIAKVSLAMVDRFSASRFWDQVRDYGATHIHYLGGILQILLKQPPDARDLDHPVRIAWGGGCPKETWTPFQERFGVEIRECYGMTEASSITTCNDEGIVGAVGRPMPWFTVDLLDEAGKPVARGDRGEIVVRTDTPGALFAGYFRNPEATAKALRNGALHTGDLGSLLPDGTLLFHGRMTDSMRCKGENVSAWEIEHIAATHPAIEDCAVIGVQADIGEQDIKLFVKPRLGATVDIPALSDWLGRQLAPYQNPRYIALVEGFERTPSQRIMKHRLSPAVNDSWDRQAAR</sequence>
<dbReference type="Pfam" id="PF00501">
    <property type="entry name" value="AMP-binding"/>
    <property type="match status" value="1"/>
</dbReference>
<feature type="domain" description="AMP-binding enzyme C-terminal" evidence="2">
    <location>
        <begin position="417"/>
        <end position="490"/>
    </location>
</feature>
<keyword evidence="3" id="KW-0436">Ligase</keyword>
<dbReference type="Gene3D" id="3.40.50.12780">
    <property type="entry name" value="N-terminal domain of ligase-like"/>
    <property type="match status" value="1"/>
</dbReference>
<evidence type="ECO:0000313" key="3">
    <source>
        <dbReference type="EMBL" id="PGH56130.1"/>
    </source>
</evidence>
<accession>A0A2B8BEC1</accession>
<dbReference type="AlphaFoldDB" id="A0A2B8BEC1"/>
<dbReference type="InterPro" id="IPR000873">
    <property type="entry name" value="AMP-dep_synth/lig_dom"/>
</dbReference>
<evidence type="ECO:0000259" key="1">
    <source>
        <dbReference type="Pfam" id="PF00501"/>
    </source>
</evidence>
<dbReference type="SUPFAM" id="SSF56801">
    <property type="entry name" value="Acetyl-CoA synthetase-like"/>
    <property type="match status" value="1"/>
</dbReference>
<feature type="domain" description="AMP-dependent synthetase/ligase" evidence="1">
    <location>
        <begin position="14"/>
        <end position="367"/>
    </location>
</feature>
<dbReference type="PANTHER" id="PTHR43767:SF1">
    <property type="entry name" value="NONRIBOSOMAL PEPTIDE SYNTHASE PES1 (EUROFUNG)-RELATED"/>
    <property type="match status" value="1"/>
</dbReference>
<dbReference type="Proteomes" id="UP000225379">
    <property type="component" value="Unassembled WGS sequence"/>
</dbReference>
<gene>
    <name evidence="3" type="ORF">CRT60_14230</name>
</gene>